<dbReference type="Gene3D" id="3.90.1570.10">
    <property type="entry name" value="tt1808, chain A"/>
    <property type="match status" value="1"/>
</dbReference>
<dbReference type="Pfam" id="PF05685">
    <property type="entry name" value="Uma2"/>
    <property type="match status" value="1"/>
</dbReference>
<dbReference type="InterPro" id="IPR008538">
    <property type="entry name" value="Uma2"/>
</dbReference>
<evidence type="ECO:0000313" key="3">
    <source>
        <dbReference type="Proteomes" id="UP000658720"/>
    </source>
</evidence>
<comment type="caution">
    <text evidence="2">The sequence shown here is derived from an EMBL/GenBank/DDBJ whole genome shotgun (WGS) entry which is preliminary data.</text>
</comment>
<dbReference type="RefSeq" id="WP_194019759.1">
    <property type="nucleotide sequence ID" value="NZ_JADEVV010000023.1"/>
</dbReference>
<organism evidence="2 3">
    <name type="scientific">Synechocystis salina LEGE 00031</name>
    <dbReference type="NCBI Taxonomy" id="1828736"/>
    <lineage>
        <taxon>Bacteria</taxon>
        <taxon>Bacillati</taxon>
        <taxon>Cyanobacteriota</taxon>
        <taxon>Cyanophyceae</taxon>
        <taxon>Synechococcales</taxon>
        <taxon>Merismopediaceae</taxon>
        <taxon>Synechocystis</taxon>
    </lineage>
</organism>
<proteinExistence type="predicted"/>
<feature type="domain" description="Putative restriction endonuclease" evidence="1">
    <location>
        <begin position="23"/>
        <end position="177"/>
    </location>
</feature>
<dbReference type="PANTHER" id="PTHR35400">
    <property type="entry name" value="SLR1083 PROTEIN"/>
    <property type="match status" value="1"/>
</dbReference>
<dbReference type="GO" id="GO:0004519">
    <property type="term" value="F:endonuclease activity"/>
    <property type="evidence" value="ECO:0007669"/>
    <property type="project" value="UniProtKB-KW"/>
</dbReference>
<dbReference type="SUPFAM" id="SSF52980">
    <property type="entry name" value="Restriction endonuclease-like"/>
    <property type="match status" value="1"/>
</dbReference>
<gene>
    <name evidence="2" type="ORF">IQ217_09555</name>
</gene>
<name>A0ABR9VRV2_9SYNC</name>
<evidence type="ECO:0000313" key="2">
    <source>
        <dbReference type="EMBL" id="MBE9254079.1"/>
    </source>
</evidence>
<keyword evidence="2" id="KW-0378">Hydrolase</keyword>
<keyword evidence="3" id="KW-1185">Reference proteome</keyword>
<evidence type="ECO:0000259" key="1">
    <source>
        <dbReference type="Pfam" id="PF05685"/>
    </source>
</evidence>
<protein>
    <submittedName>
        <fullName evidence="2">Uma2 family endonuclease</fullName>
    </submittedName>
</protein>
<dbReference type="PANTHER" id="PTHR35400:SF1">
    <property type="entry name" value="SLR1083 PROTEIN"/>
    <property type="match status" value="1"/>
</dbReference>
<keyword evidence="2" id="KW-0255">Endonuclease</keyword>
<reference evidence="2 3" key="1">
    <citation type="submission" date="2020-10" db="EMBL/GenBank/DDBJ databases">
        <authorList>
            <person name="Castelo-Branco R."/>
            <person name="Eusebio N."/>
            <person name="Adriana R."/>
            <person name="Vieira A."/>
            <person name="Brugerolle De Fraissinette N."/>
            <person name="Rezende De Castro R."/>
            <person name="Schneider M.P."/>
            <person name="Vasconcelos V."/>
            <person name="Leao P.N."/>
        </authorList>
    </citation>
    <scope>NUCLEOTIDE SEQUENCE [LARGE SCALE GENOMIC DNA]</scope>
    <source>
        <strain evidence="2 3">LEGE 00031</strain>
    </source>
</reference>
<dbReference type="InterPro" id="IPR011335">
    <property type="entry name" value="Restrct_endonuc-II-like"/>
</dbReference>
<sequence>MVLATYKWTNKKYHQAIDSGIFSNESVELLRGDIVVMAPERESHAYYNTEVADYFRNLLQSRAKIRDAKPITLPNDSEPQPDIAIVHPLGQGYLRHHPYPANIFLIIEFSQATLSKDLGEKKDIYAEAGIMEYWVVDIKNAQLTVFRDLWNGQYQSKQALISGTIFPLAFPDVSVPVQQLIHP</sequence>
<accession>A0ABR9VRV2</accession>
<dbReference type="EMBL" id="JADEVV010000023">
    <property type="protein sequence ID" value="MBE9254079.1"/>
    <property type="molecule type" value="Genomic_DNA"/>
</dbReference>
<dbReference type="Proteomes" id="UP000658720">
    <property type="component" value="Unassembled WGS sequence"/>
</dbReference>
<dbReference type="CDD" id="cd06260">
    <property type="entry name" value="DUF820-like"/>
    <property type="match status" value="1"/>
</dbReference>
<keyword evidence="2" id="KW-0540">Nuclease</keyword>
<dbReference type="InterPro" id="IPR012296">
    <property type="entry name" value="Nuclease_put_TT1808"/>
</dbReference>